<evidence type="ECO:0000313" key="1">
    <source>
        <dbReference type="EMBL" id="NEY89921.1"/>
    </source>
</evidence>
<dbReference type="RefSeq" id="WP_164623947.1">
    <property type="nucleotide sequence ID" value="NZ_JAAIVJ010000002.1"/>
</dbReference>
<proteinExistence type="predicted"/>
<dbReference type="EMBL" id="JAAIVJ010000002">
    <property type="protein sequence ID" value="NEY89921.1"/>
    <property type="molecule type" value="Genomic_DNA"/>
</dbReference>
<comment type="caution">
    <text evidence="1">The sequence shown here is derived from an EMBL/GenBank/DDBJ whole genome shotgun (WGS) entry which is preliminary data.</text>
</comment>
<accession>A0A6M0QSF8</accession>
<sequence length="46" mass="5377">MHVQSADYAAVLREARLLRARAIADFWQHLRDTLSLHVPKLFPSEF</sequence>
<reference evidence="1 2" key="1">
    <citation type="submission" date="2020-02" db="EMBL/GenBank/DDBJ databases">
        <authorList>
            <person name="Chen W.-M."/>
        </authorList>
    </citation>
    <scope>NUCLEOTIDE SEQUENCE [LARGE SCALE GENOMIC DNA]</scope>
    <source>
        <strain evidence="1 2">KMS-5</strain>
    </source>
</reference>
<dbReference type="Proteomes" id="UP000477782">
    <property type="component" value="Unassembled WGS sequence"/>
</dbReference>
<dbReference type="AlphaFoldDB" id="A0A6M0QSF8"/>
<protein>
    <submittedName>
        <fullName evidence="1">Uncharacterized protein</fullName>
    </submittedName>
</protein>
<keyword evidence="2" id="KW-1185">Reference proteome</keyword>
<gene>
    <name evidence="1" type="ORF">G4Z14_06370</name>
</gene>
<organism evidence="1 2">
    <name type="scientific">Tabrizicola oligotrophica</name>
    <dbReference type="NCBI Taxonomy" id="2710650"/>
    <lineage>
        <taxon>Bacteria</taxon>
        <taxon>Pseudomonadati</taxon>
        <taxon>Pseudomonadota</taxon>
        <taxon>Alphaproteobacteria</taxon>
        <taxon>Rhodobacterales</taxon>
        <taxon>Paracoccaceae</taxon>
        <taxon>Tabrizicola</taxon>
    </lineage>
</organism>
<name>A0A6M0QSF8_9RHOB</name>
<evidence type="ECO:0000313" key="2">
    <source>
        <dbReference type="Proteomes" id="UP000477782"/>
    </source>
</evidence>